<name>A0A8J5WZ05_ZIZPA</name>
<dbReference type="PANTHER" id="PTHR24348:SF53">
    <property type="entry name" value="SERINE_THREONINE-PROTEIN KINASE ATG1T"/>
    <property type="match status" value="1"/>
</dbReference>
<dbReference type="Pfam" id="PF00069">
    <property type="entry name" value="Pkinase"/>
    <property type="match status" value="1"/>
</dbReference>
<dbReference type="GO" id="GO:0000407">
    <property type="term" value="C:phagophore assembly site"/>
    <property type="evidence" value="ECO:0007669"/>
    <property type="project" value="TreeGrafter"/>
</dbReference>
<reference evidence="3" key="2">
    <citation type="submission" date="2021-02" db="EMBL/GenBank/DDBJ databases">
        <authorList>
            <person name="Kimball J.A."/>
            <person name="Haas M.W."/>
            <person name="Macchietto M."/>
            <person name="Kono T."/>
            <person name="Duquette J."/>
            <person name="Shao M."/>
        </authorList>
    </citation>
    <scope>NUCLEOTIDE SEQUENCE</scope>
    <source>
        <tissue evidence="3">Fresh leaf tissue</tissue>
    </source>
</reference>
<dbReference type="GO" id="GO:0016020">
    <property type="term" value="C:membrane"/>
    <property type="evidence" value="ECO:0007669"/>
    <property type="project" value="TreeGrafter"/>
</dbReference>
<feature type="region of interest" description="Disordered" evidence="1">
    <location>
        <begin position="384"/>
        <end position="417"/>
    </location>
</feature>
<dbReference type="InterPro" id="IPR045269">
    <property type="entry name" value="Atg1-like"/>
</dbReference>
<feature type="compositionally biased region" description="Basic and acidic residues" evidence="1">
    <location>
        <begin position="17"/>
        <end position="29"/>
    </location>
</feature>
<dbReference type="Proteomes" id="UP000729402">
    <property type="component" value="Unassembled WGS sequence"/>
</dbReference>
<gene>
    <name evidence="3" type="ORF">GUJ93_ZPchr0013g36282</name>
</gene>
<feature type="domain" description="Protein kinase" evidence="2">
    <location>
        <begin position="1"/>
        <end position="202"/>
    </location>
</feature>
<evidence type="ECO:0000313" key="4">
    <source>
        <dbReference type="Proteomes" id="UP000729402"/>
    </source>
</evidence>
<dbReference type="GO" id="GO:0005829">
    <property type="term" value="C:cytosol"/>
    <property type="evidence" value="ECO:0007669"/>
    <property type="project" value="TreeGrafter"/>
</dbReference>
<dbReference type="GO" id="GO:0000045">
    <property type="term" value="P:autophagosome assembly"/>
    <property type="evidence" value="ECO:0007669"/>
    <property type="project" value="TreeGrafter"/>
</dbReference>
<reference evidence="3" key="1">
    <citation type="journal article" date="2021" name="bioRxiv">
        <title>Whole Genome Assembly and Annotation of Northern Wild Rice, Zizania palustris L., Supports a Whole Genome Duplication in the Zizania Genus.</title>
        <authorList>
            <person name="Haas M."/>
            <person name="Kono T."/>
            <person name="Macchietto M."/>
            <person name="Millas R."/>
            <person name="McGilp L."/>
            <person name="Shao M."/>
            <person name="Duquette J."/>
            <person name="Hirsch C.N."/>
            <person name="Kimball J."/>
        </authorList>
    </citation>
    <scope>NUCLEOTIDE SEQUENCE</scope>
    <source>
        <tissue evidence="3">Fresh leaf tissue</tissue>
    </source>
</reference>
<dbReference type="GO" id="GO:0005776">
    <property type="term" value="C:autophagosome"/>
    <property type="evidence" value="ECO:0007669"/>
    <property type="project" value="TreeGrafter"/>
</dbReference>
<feature type="region of interest" description="Disordered" evidence="1">
    <location>
        <begin position="1"/>
        <end position="42"/>
    </location>
</feature>
<feature type="compositionally biased region" description="Polar residues" evidence="1">
    <location>
        <begin position="408"/>
        <end position="417"/>
    </location>
</feature>
<feature type="compositionally biased region" description="Basic residues" evidence="1">
    <location>
        <begin position="1"/>
        <end position="16"/>
    </location>
</feature>
<dbReference type="OrthoDB" id="346907at2759"/>
<dbReference type="PROSITE" id="PS50011">
    <property type="entry name" value="PROTEIN_KINASE_DOM"/>
    <property type="match status" value="1"/>
</dbReference>
<dbReference type="PANTHER" id="PTHR24348">
    <property type="entry name" value="SERINE/THREONINE-PROTEIN KINASE UNC-51-RELATED"/>
    <property type="match status" value="1"/>
</dbReference>
<dbReference type="GO" id="GO:0010506">
    <property type="term" value="P:regulation of autophagy"/>
    <property type="evidence" value="ECO:0007669"/>
    <property type="project" value="InterPro"/>
</dbReference>
<feature type="region of interest" description="Disordered" evidence="1">
    <location>
        <begin position="348"/>
        <end position="370"/>
    </location>
</feature>
<dbReference type="AlphaFoldDB" id="A0A8J5WZ05"/>
<dbReference type="GO" id="GO:0004674">
    <property type="term" value="F:protein serine/threonine kinase activity"/>
    <property type="evidence" value="ECO:0007669"/>
    <property type="project" value="InterPro"/>
</dbReference>
<protein>
    <recommendedName>
        <fullName evidence="2">Protein kinase domain-containing protein</fullName>
    </recommendedName>
</protein>
<dbReference type="InterPro" id="IPR000719">
    <property type="entry name" value="Prot_kinase_dom"/>
</dbReference>
<dbReference type="GO" id="GO:0005524">
    <property type="term" value="F:ATP binding"/>
    <property type="evidence" value="ECO:0007669"/>
    <property type="project" value="InterPro"/>
</dbReference>
<keyword evidence="4" id="KW-1185">Reference proteome</keyword>
<organism evidence="3 4">
    <name type="scientific">Zizania palustris</name>
    <name type="common">Northern wild rice</name>
    <dbReference type="NCBI Taxonomy" id="103762"/>
    <lineage>
        <taxon>Eukaryota</taxon>
        <taxon>Viridiplantae</taxon>
        <taxon>Streptophyta</taxon>
        <taxon>Embryophyta</taxon>
        <taxon>Tracheophyta</taxon>
        <taxon>Spermatophyta</taxon>
        <taxon>Magnoliopsida</taxon>
        <taxon>Liliopsida</taxon>
        <taxon>Poales</taxon>
        <taxon>Poaceae</taxon>
        <taxon>BOP clade</taxon>
        <taxon>Oryzoideae</taxon>
        <taxon>Oryzeae</taxon>
        <taxon>Zizaniinae</taxon>
        <taxon>Zizania</taxon>
    </lineage>
</organism>
<accession>A0A8J5WZ05</accession>
<sequence>MRQGPRHRPQPIHKQHRNEQHHIQTHKEPVGQQDLSGGENQSEEEGVQWLKVGGSIIVLPLYKDLKPNNILLFSPDSNAILEISDFELSRVVRPEEYTDTACSTCFYMTPEVMLLKNCNRRVEWWSIGAVLFDLLNGYLSFCGRSILQLLQSINNTTSLSFSEVGISVLHLNYIDVCTRLLYSNLEANWASVKELEGIEKELPESQQLKKNIDTMTVDECFVKHLEIKQHNGLKMKEYKLLRWNFSENGGLVFDIQEHIHMGIKCKFRIGIQRKVTFHSGETSPPVRFVTHLHNPQSTNMHLLQAPVTFHSGETSPPVRFVTHLHNPQSTNMHLLQAPVSFLLHRLTHPTSRPSSSMAASAAEATPEPPPHRLHHLLLAASAPEGSIRQRIKGQEVSGEVVRRRQRTIRASENQSSD</sequence>
<dbReference type="EMBL" id="JAAALK010000079">
    <property type="protein sequence ID" value="KAG8100681.1"/>
    <property type="molecule type" value="Genomic_DNA"/>
</dbReference>
<feature type="compositionally biased region" description="Low complexity" evidence="1">
    <location>
        <begin position="349"/>
        <end position="365"/>
    </location>
</feature>
<evidence type="ECO:0000259" key="2">
    <source>
        <dbReference type="PROSITE" id="PS50011"/>
    </source>
</evidence>
<evidence type="ECO:0000256" key="1">
    <source>
        <dbReference type="SAM" id="MobiDB-lite"/>
    </source>
</evidence>
<comment type="caution">
    <text evidence="3">The sequence shown here is derived from an EMBL/GenBank/DDBJ whole genome shotgun (WGS) entry which is preliminary data.</text>
</comment>
<proteinExistence type="predicted"/>
<evidence type="ECO:0000313" key="3">
    <source>
        <dbReference type="EMBL" id="KAG8100681.1"/>
    </source>
</evidence>